<feature type="signal peptide" evidence="21">
    <location>
        <begin position="1"/>
        <end position="23"/>
    </location>
</feature>
<feature type="binding site" evidence="18">
    <location>
        <position position="1025"/>
    </location>
    <ligand>
        <name>Mg(2+)</name>
        <dbReference type="ChEBI" id="CHEBI:18420"/>
    </ligand>
</feature>
<feature type="domain" description="Ig-like" evidence="23">
    <location>
        <begin position="144"/>
        <end position="244"/>
    </location>
</feature>
<name>A0A7M5UAC1_9CNID</name>
<keyword evidence="6 17" id="KW-0547">Nucleotide-binding</keyword>
<evidence type="ECO:0000256" key="10">
    <source>
        <dbReference type="ARBA" id="ARBA00023136"/>
    </source>
</evidence>
<evidence type="ECO:0000256" key="14">
    <source>
        <dbReference type="ARBA" id="ARBA00023180"/>
    </source>
</evidence>
<dbReference type="InterPro" id="IPR020635">
    <property type="entry name" value="Tyr_kinase_cat_dom"/>
</dbReference>
<feature type="compositionally biased region" description="Polar residues" evidence="19">
    <location>
        <begin position="1207"/>
        <end position="1217"/>
    </location>
</feature>
<dbReference type="Proteomes" id="UP000594262">
    <property type="component" value="Unplaced"/>
</dbReference>
<dbReference type="SMART" id="SM00409">
    <property type="entry name" value="IG"/>
    <property type="match status" value="6"/>
</dbReference>
<dbReference type="PIRSF" id="PIRSF000615">
    <property type="entry name" value="TyrPK_CSF1-R"/>
    <property type="match status" value="1"/>
</dbReference>
<dbReference type="EC" id="2.7.10.1" evidence="2"/>
<dbReference type="InterPro" id="IPR003599">
    <property type="entry name" value="Ig_sub"/>
</dbReference>
<keyword evidence="25" id="KW-1185">Reference proteome</keyword>
<feature type="binding site" evidence="17">
    <location>
        <position position="1011"/>
    </location>
    <ligand>
        <name>ATP</name>
        <dbReference type="ChEBI" id="CHEBI:30616"/>
    </ligand>
</feature>
<keyword evidence="10 20" id="KW-0472">Membrane</keyword>
<dbReference type="InterPro" id="IPR013783">
    <property type="entry name" value="Ig-like_fold"/>
</dbReference>
<evidence type="ECO:0000256" key="18">
    <source>
        <dbReference type="PIRSR" id="PIRSR000615-3"/>
    </source>
</evidence>
<accession>A0A7M5UAC1</accession>
<dbReference type="GO" id="GO:0005524">
    <property type="term" value="F:ATP binding"/>
    <property type="evidence" value="ECO:0007669"/>
    <property type="project" value="UniProtKB-KW"/>
</dbReference>
<evidence type="ECO:0000256" key="11">
    <source>
        <dbReference type="ARBA" id="ARBA00023137"/>
    </source>
</evidence>
<keyword evidence="4" id="KW-0808">Transferase</keyword>
<evidence type="ECO:0000256" key="16">
    <source>
        <dbReference type="PIRSR" id="PIRSR000615-1"/>
    </source>
</evidence>
<keyword evidence="15" id="KW-0393">Immunoglobulin domain</keyword>
<feature type="binding site" evidence="17">
    <location>
        <position position="897"/>
    </location>
    <ligand>
        <name>ATP</name>
        <dbReference type="ChEBI" id="CHEBI:30616"/>
    </ligand>
</feature>
<dbReference type="PRINTS" id="PR00109">
    <property type="entry name" value="TYRKINASE"/>
</dbReference>
<protein>
    <recommendedName>
        <fullName evidence="2">receptor protein-tyrosine kinase</fullName>
        <ecNumber evidence="2">2.7.10.1</ecNumber>
    </recommendedName>
</protein>
<keyword evidence="13" id="KW-0675">Receptor</keyword>
<feature type="compositionally biased region" description="Polar residues" evidence="19">
    <location>
        <begin position="1272"/>
        <end position="1288"/>
    </location>
</feature>
<dbReference type="FunFam" id="1.10.510.10:FF:000462">
    <property type="entry name" value="Receptor tyrosine kinase"/>
    <property type="match status" value="1"/>
</dbReference>
<dbReference type="OrthoDB" id="6021492at2759"/>
<evidence type="ECO:0000256" key="15">
    <source>
        <dbReference type="ARBA" id="ARBA00023319"/>
    </source>
</evidence>
<evidence type="ECO:0000256" key="8">
    <source>
        <dbReference type="ARBA" id="ARBA00022840"/>
    </source>
</evidence>
<dbReference type="Pfam" id="PF07714">
    <property type="entry name" value="PK_Tyr_Ser-Thr"/>
    <property type="match status" value="1"/>
</dbReference>
<keyword evidence="5 20" id="KW-0812">Transmembrane</keyword>
<feature type="binding site" evidence="17">
    <location>
        <begin position="833"/>
        <end position="840"/>
    </location>
    <ligand>
        <name>ATP</name>
        <dbReference type="ChEBI" id="CHEBI:30616"/>
    </ligand>
</feature>
<reference evidence="24" key="1">
    <citation type="submission" date="2021-01" db="UniProtKB">
        <authorList>
            <consortium name="EnsemblMetazoa"/>
        </authorList>
    </citation>
    <scope>IDENTIFICATION</scope>
</reference>
<feature type="domain" description="Protein kinase" evidence="22">
    <location>
        <begin position="826"/>
        <end position="1141"/>
    </location>
</feature>
<dbReference type="Gene3D" id="3.30.200.20">
    <property type="entry name" value="Phosphorylase Kinase, domain 1"/>
    <property type="match status" value="1"/>
</dbReference>
<keyword evidence="21" id="KW-0732">Signal</keyword>
<keyword evidence="8 17" id="KW-0067">ATP-binding</keyword>
<dbReference type="GO" id="GO:0007169">
    <property type="term" value="P:cell surface receptor protein tyrosine kinase signaling pathway"/>
    <property type="evidence" value="ECO:0007669"/>
    <property type="project" value="InterPro"/>
</dbReference>
<feature type="domain" description="Ig-like" evidence="23">
    <location>
        <begin position="346"/>
        <end position="446"/>
    </location>
</feature>
<dbReference type="PROSITE" id="PS00109">
    <property type="entry name" value="PROTEIN_KINASE_TYR"/>
    <property type="match status" value="1"/>
</dbReference>
<sequence length="1319" mass="147853">MMNLSNKLSTLLLCLALITPSFSVTPNGEAFKFTAKAWTVQFFEPRAYSHPGDSFIFDCSTNDPEATVTLQRAELRGGNSYKDALADFGNRITVMPGKQKFSLGNVIEEDYANYGCKAVDQSNKEILLTLGRLIVNKVPRTIEPEIIPQEAVYKIETNGNDKISCKAQGAIGVSESYLNWYREDSSGQRTLLNGDRVERKEETTTTAYIDVEVLLFKNFQKADTGKYVCVRKVLNNPETEKSITIELEENVSPKITFPNNPNGIQIANIGDQIFLSCDVTGSPKPKKYWRRNGVNIHDCPNTQEPRCTYTIRKTSFPENNGIYECVGENIVMNSAKELTVEVQVPPKLKKPTTTIVANTKEDRELLCELSEGNPLPTFKWEQQAHSCINTDDCDPLDDQWKPVSQQYPPASTTTKESSTIATATTATFFYRCSITNNAGSDQHVITVYRKEEAVPQFFIESNANVINRDDELSVKCVADLYIYKDITIKRNGDEIQGLQALEANQTRVKSLSKKADLADNGDYTCVGSLKRGGQKTKELKIKVIEITKPVIVSLKDITVSQDSKNNQILTCQVTGNPRPEIKWSKENKALTSLDIADESSCDRLVSGIYKLTSQPNALVICSMDYRQHAGSYECTATNTLSSVKQTMKLTITAKPRIVNWFNETVIGVIEDEKEKPALTCTAEGYPTPKVIWRRNSSFVLTEGSGEAVYQIVNIDAETTGKYECFAENTMGSDLKIKSVLVLGQSPAAATNFIENKTTLTGIIVAFIAVLIIIFILVLLYKRHLKKQYALFLEPNKNFVIDPNKTLFDQSSELPYDMVWEFPRERVTLGENLGSGAFGVVKMAEAEGIAGFRPRDNSAQAKKRRKAIQKSRRYHQIKDKKEINGGYKQSNLDTVAVKTLKDETSESEYKDLASELKILIHLGEHKNIVNLLGACTTGNAKLLVILEYCSNGNLLSYLRERREIFQPQWSPRSKDVSVTFTYTDLVHIACQISDGMEFLQAKKCVHRDLAARNILVDENHNMKIADFGLARDIYKDEFYLKNTTGLLPIKWMAPESLFDRVFTTSSDVWSFGILLWETFTLGGSPYPGLPTDDLYGYLENGGRMKRPDICPKDVYSVMMECWEKSPYRRPMFSQISTKLNYILTNHVPNGSYMDMTQAQNALSTTPDEETEEDPPQDTTTKPLLEDTDDHNSDNKSTSNTNEDKKSSLSRADSFNSTEYLEAMSNGKTPQKYGKVAGDEEDDDDYVDPLNSTSIFNSPKGETYVPPPDDSEYENSNIGSPKTPLLSTNDYGDDNEYIPMTPADHYQNPTSFSYNGLEAVV</sequence>
<dbReference type="PROSITE" id="PS50011">
    <property type="entry name" value="PROTEIN_KINASE_DOM"/>
    <property type="match status" value="1"/>
</dbReference>
<evidence type="ECO:0000256" key="9">
    <source>
        <dbReference type="ARBA" id="ARBA00022989"/>
    </source>
</evidence>
<evidence type="ECO:0000256" key="1">
    <source>
        <dbReference type="ARBA" id="ARBA00004479"/>
    </source>
</evidence>
<evidence type="ECO:0000256" key="13">
    <source>
        <dbReference type="ARBA" id="ARBA00023170"/>
    </source>
</evidence>
<dbReference type="InterPro" id="IPR007110">
    <property type="entry name" value="Ig-like_dom"/>
</dbReference>
<feature type="domain" description="Ig-like" evidence="23">
    <location>
        <begin position="655"/>
        <end position="740"/>
    </location>
</feature>
<dbReference type="PANTHER" id="PTHR24416">
    <property type="entry name" value="TYROSINE-PROTEIN KINASE RECEPTOR"/>
    <property type="match status" value="1"/>
</dbReference>
<evidence type="ECO:0000256" key="19">
    <source>
        <dbReference type="SAM" id="MobiDB-lite"/>
    </source>
</evidence>
<keyword evidence="12" id="KW-1015">Disulfide bond</keyword>
<keyword evidence="3" id="KW-0597">Phosphoprotein</keyword>
<keyword evidence="7" id="KW-0418">Kinase</keyword>
<feature type="transmembrane region" description="Helical" evidence="20">
    <location>
        <begin position="759"/>
        <end position="780"/>
    </location>
</feature>
<dbReference type="GO" id="GO:0004714">
    <property type="term" value="F:transmembrane receptor protein tyrosine kinase activity"/>
    <property type="evidence" value="ECO:0007669"/>
    <property type="project" value="UniProtKB-EC"/>
</dbReference>
<evidence type="ECO:0000256" key="6">
    <source>
        <dbReference type="ARBA" id="ARBA00022741"/>
    </source>
</evidence>
<dbReference type="InterPro" id="IPR001824">
    <property type="entry name" value="Tyr_kinase_rcpt_3_CS"/>
</dbReference>
<dbReference type="PROSITE" id="PS50835">
    <property type="entry name" value="IG_LIKE"/>
    <property type="match status" value="5"/>
</dbReference>
<dbReference type="FunFam" id="3.30.200.20:FF:000619">
    <property type="entry name" value="macrophage colony-stimulating factor 1 receptor isoform X2"/>
    <property type="match status" value="1"/>
</dbReference>
<keyword evidence="18" id="KW-0460">Magnesium</keyword>
<evidence type="ECO:0000259" key="22">
    <source>
        <dbReference type="PROSITE" id="PS50011"/>
    </source>
</evidence>
<evidence type="ECO:0000313" key="25">
    <source>
        <dbReference type="Proteomes" id="UP000594262"/>
    </source>
</evidence>
<keyword evidence="11" id="KW-0829">Tyrosine-protein kinase</keyword>
<feature type="active site" description="Proton acceptor" evidence="16">
    <location>
        <position position="1007"/>
    </location>
</feature>
<feature type="region of interest" description="Disordered" evidence="19">
    <location>
        <begin position="1158"/>
        <end position="1293"/>
    </location>
</feature>
<organism evidence="24 25">
    <name type="scientific">Clytia hemisphaerica</name>
    <dbReference type="NCBI Taxonomy" id="252671"/>
    <lineage>
        <taxon>Eukaryota</taxon>
        <taxon>Metazoa</taxon>
        <taxon>Cnidaria</taxon>
        <taxon>Hydrozoa</taxon>
        <taxon>Hydroidolina</taxon>
        <taxon>Leptothecata</taxon>
        <taxon>Obeliida</taxon>
        <taxon>Clytiidae</taxon>
        <taxon>Clytia</taxon>
    </lineage>
</organism>
<dbReference type="CDD" id="cd00096">
    <property type="entry name" value="Ig"/>
    <property type="match status" value="2"/>
</dbReference>
<dbReference type="InterPro" id="IPR000719">
    <property type="entry name" value="Prot_kinase_dom"/>
</dbReference>
<feature type="domain" description="Ig-like" evidence="23">
    <location>
        <begin position="253"/>
        <end position="343"/>
    </location>
</feature>
<evidence type="ECO:0000256" key="21">
    <source>
        <dbReference type="SAM" id="SignalP"/>
    </source>
</evidence>
<dbReference type="InterPro" id="IPR050122">
    <property type="entry name" value="RTK"/>
</dbReference>
<dbReference type="GeneID" id="136799220"/>
<dbReference type="GO" id="GO:0005886">
    <property type="term" value="C:plasma membrane"/>
    <property type="evidence" value="ECO:0007669"/>
    <property type="project" value="TreeGrafter"/>
</dbReference>
<evidence type="ECO:0000259" key="23">
    <source>
        <dbReference type="PROSITE" id="PS50835"/>
    </source>
</evidence>
<feature type="compositionally biased region" description="Acidic residues" evidence="19">
    <location>
        <begin position="1165"/>
        <end position="1174"/>
    </location>
</feature>
<dbReference type="InterPro" id="IPR008266">
    <property type="entry name" value="Tyr_kinase_AS"/>
</dbReference>
<evidence type="ECO:0000256" key="20">
    <source>
        <dbReference type="SAM" id="Phobius"/>
    </source>
</evidence>
<dbReference type="SMART" id="SM00408">
    <property type="entry name" value="IGc2"/>
    <property type="match status" value="5"/>
</dbReference>
<proteinExistence type="predicted"/>
<dbReference type="InterPro" id="IPR001245">
    <property type="entry name" value="Ser-Thr/Tyr_kinase_cat_dom"/>
</dbReference>
<evidence type="ECO:0000256" key="7">
    <source>
        <dbReference type="ARBA" id="ARBA00022777"/>
    </source>
</evidence>
<evidence type="ECO:0000256" key="2">
    <source>
        <dbReference type="ARBA" id="ARBA00011902"/>
    </source>
</evidence>
<evidence type="ECO:0000256" key="12">
    <source>
        <dbReference type="ARBA" id="ARBA00023157"/>
    </source>
</evidence>
<dbReference type="Gene3D" id="1.10.510.10">
    <property type="entry name" value="Transferase(Phosphotransferase) domain 1"/>
    <property type="match status" value="1"/>
</dbReference>
<keyword evidence="9 20" id="KW-1133">Transmembrane helix</keyword>
<dbReference type="GO" id="GO:0043235">
    <property type="term" value="C:receptor complex"/>
    <property type="evidence" value="ECO:0007669"/>
    <property type="project" value="TreeGrafter"/>
</dbReference>
<evidence type="ECO:0000256" key="17">
    <source>
        <dbReference type="PIRSR" id="PIRSR000615-2"/>
    </source>
</evidence>
<dbReference type="GO" id="GO:0046872">
    <property type="term" value="F:metal ion binding"/>
    <property type="evidence" value="ECO:0007669"/>
    <property type="project" value="UniProtKB-KW"/>
</dbReference>
<evidence type="ECO:0000256" key="4">
    <source>
        <dbReference type="ARBA" id="ARBA00022679"/>
    </source>
</evidence>
<dbReference type="PROSITE" id="PS00240">
    <property type="entry name" value="RECEPTOR_TYR_KIN_III"/>
    <property type="match status" value="1"/>
</dbReference>
<dbReference type="EnsemblMetazoa" id="CLYHEMT008259.1">
    <property type="protein sequence ID" value="CLYHEMP008259.1"/>
    <property type="gene ID" value="CLYHEMG008259"/>
</dbReference>
<dbReference type="SMART" id="SM00219">
    <property type="entry name" value="TyrKc"/>
    <property type="match status" value="1"/>
</dbReference>
<dbReference type="InterPro" id="IPR036179">
    <property type="entry name" value="Ig-like_dom_sf"/>
</dbReference>
<dbReference type="InterPro" id="IPR011009">
    <property type="entry name" value="Kinase-like_dom_sf"/>
</dbReference>
<dbReference type="Gene3D" id="2.60.40.10">
    <property type="entry name" value="Immunoglobulins"/>
    <property type="match status" value="6"/>
</dbReference>
<keyword evidence="18" id="KW-0479">Metal-binding</keyword>
<evidence type="ECO:0000313" key="24">
    <source>
        <dbReference type="EnsemblMetazoa" id="CLYHEMP008259.1"/>
    </source>
</evidence>
<feature type="domain" description="Ig-like" evidence="23">
    <location>
        <begin position="549"/>
        <end position="650"/>
    </location>
</feature>
<dbReference type="RefSeq" id="XP_066912005.1">
    <property type="nucleotide sequence ID" value="XM_067055904.1"/>
</dbReference>
<dbReference type="PANTHER" id="PTHR24416:SF600">
    <property type="entry name" value="PDGF- AND VEGF-RECEPTOR RELATED, ISOFORM J"/>
    <property type="match status" value="1"/>
</dbReference>
<comment type="subcellular location">
    <subcellularLocation>
        <location evidence="1">Membrane</location>
        <topology evidence="1">Single-pass type I membrane protein</topology>
    </subcellularLocation>
</comment>
<dbReference type="SUPFAM" id="SSF56112">
    <property type="entry name" value="Protein kinase-like (PK-like)"/>
    <property type="match status" value="1"/>
</dbReference>
<dbReference type="InterPro" id="IPR003598">
    <property type="entry name" value="Ig_sub2"/>
</dbReference>
<feature type="chain" id="PRO_5029913441" description="receptor protein-tyrosine kinase" evidence="21">
    <location>
        <begin position="24"/>
        <end position="1319"/>
    </location>
</feature>
<evidence type="ECO:0000256" key="3">
    <source>
        <dbReference type="ARBA" id="ARBA00022553"/>
    </source>
</evidence>
<dbReference type="Pfam" id="PF13927">
    <property type="entry name" value="Ig_3"/>
    <property type="match status" value="3"/>
</dbReference>
<keyword evidence="14" id="KW-0325">Glycoprotein</keyword>
<feature type="binding site" evidence="18">
    <location>
        <position position="1012"/>
    </location>
    <ligand>
        <name>Mg(2+)</name>
        <dbReference type="ChEBI" id="CHEBI:18420"/>
    </ligand>
</feature>
<dbReference type="SUPFAM" id="SSF48726">
    <property type="entry name" value="Immunoglobulin"/>
    <property type="match status" value="4"/>
</dbReference>
<evidence type="ECO:0000256" key="5">
    <source>
        <dbReference type="ARBA" id="ARBA00022692"/>
    </source>
</evidence>